<dbReference type="PANTHER" id="PTHR46609">
    <property type="entry name" value="EXONUCLEASE, PHAGE-TYPE/RECB, C-TERMINAL DOMAIN-CONTAINING PROTEIN"/>
    <property type="match status" value="1"/>
</dbReference>
<sequence length="208" mass="24040">MNDIQQRTDEWLEERRGKVTASRFQDVIAIGRNGKPLKARDDYMFELVHERTSGLPKQEINSRSLSWGRDAEEYAVSAYEMDSGFVVQEASFVAHPEFDFLGGSPDGLVGKDGLIEIKSPHDEKVHLRTWLHGMPEEHIPQVQGNLMCTGRKWLDFISYDPRAAENLRIYIQRIWRDDAYINDFLLPSLVQFNLEVESLVKQIMEKSV</sequence>
<keyword evidence="2" id="KW-0540">Nuclease</keyword>
<dbReference type="Pfam" id="PF09588">
    <property type="entry name" value="YqaJ"/>
    <property type="match status" value="1"/>
</dbReference>
<dbReference type="RefSeq" id="WP_077733306.1">
    <property type="nucleotide sequence ID" value="NZ_JBGJLN010000003.1"/>
</dbReference>
<name>A0A1U9JYA5_9BURK</name>
<gene>
    <name evidence="2" type="ORF">PAEH1_02835</name>
</gene>
<proteinExistence type="predicted"/>
<dbReference type="InterPro" id="IPR011604">
    <property type="entry name" value="PDDEXK-like_dom_sf"/>
</dbReference>
<evidence type="ECO:0000313" key="2">
    <source>
        <dbReference type="EMBL" id="AQS50758.1"/>
    </source>
</evidence>
<dbReference type="InterPro" id="IPR051703">
    <property type="entry name" value="NF-kappa-B_Signaling_Reg"/>
</dbReference>
<dbReference type="STRING" id="643674.PAEH1_02835"/>
<keyword evidence="2" id="KW-0269">Exonuclease</keyword>
<keyword evidence="2" id="KW-0378">Hydrolase</keyword>
<feature type="domain" description="YqaJ viral recombinase" evidence="1">
    <location>
        <begin position="10"/>
        <end position="151"/>
    </location>
</feature>
<dbReference type="SUPFAM" id="SSF52980">
    <property type="entry name" value="Restriction endonuclease-like"/>
    <property type="match status" value="1"/>
</dbReference>
<protein>
    <submittedName>
        <fullName evidence="2">Exonuclease</fullName>
    </submittedName>
</protein>
<dbReference type="AlphaFoldDB" id="A0A1U9JYA5"/>
<dbReference type="Proteomes" id="UP000189369">
    <property type="component" value="Chromosome"/>
</dbReference>
<dbReference type="PANTHER" id="PTHR46609:SF6">
    <property type="entry name" value="EXONUCLEASE, PHAGE-TYPE_RECB, C-TERMINAL DOMAIN-CONTAINING PROTEIN-RELATED"/>
    <property type="match status" value="1"/>
</dbReference>
<dbReference type="Gene3D" id="3.90.320.10">
    <property type="match status" value="1"/>
</dbReference>
<dbReference type="CDD" id="cd22343">
    <property type="entry name" value="PDDEXK_lambda_exonuclease-like"/>
    <property type="match status" value="1"/>
</dbReference>
<dbReference type="OrthoDB" id="1245848at2"/>
<evidence type="ECO:0000313" key="3">
    <source>
        <dbReference type="Proteomes" id="UP000189369"/>
    </source>
</evidence>
<dbReference type="GO" id="GO:0004527">
    <property type="term" value="F:exonuclease activity"/>
    <property type="evidence" value="ECO:0007669"/>
    <property type="project" value="UniProtKB-KW"/>
</dbReference>
<dbReference type="KEGG" id="phn:PAEH1_02835"/>
<organism evidence="2 3">
    <name type="scientific">Paenalcaligenes hominis</name>
    <dbReference type="NCBI Taxonomy" id="643674"/>
    <lineage>
        <taxon>Bacteria</taxon>
        <taxon>Pseudomonadati</taxon>
        <taxon>Pseudomonadota</taxon>
        <taxon>Betaproteobacteria</taxon>
        <taxon>Burkholderiales</taxon>
        <taxon>Alcaligenaceae</taxon>
        <taxon>Paenalcaligenes</taxon>
    </lineage>
</organism>
<reference evidence="2 3" key="1">
    <citation type="submission" date="2017-01" db="EMBL/GenBank/DDBJ databases">
        <title>Complete Genome Sequence of Paenalcaligenes hominis, Isolated from a paraplegic Patient with neurogenic bladder.</title>
        <authorList>
            <person name="Mukhopadhyay R."/>
            <person name="Joaquin J."/>
            <person name="Hogue R."/>
            <person name="Kilaru A."/>
            <person name="Jospin G."/>
            <person name="Mars K."/>
            <person name="Eisen J.A."/>
            <person name="Chaturvedi V."/>
        </authorList>
    </citation>
    <scope>NUCLEOTIDE SEQUENCE [LARGE SCALE GENOMIC DNA]</scope>
    <source>
        <strain evidence="2 3">15S00501</strain>
    </source>
</reference>
<evidence type="ECO:0000259" key="1">
    <source>
        <dbReference type="Pfam" id="PF09588"/>
    </source>
</evidence>
<dbReference type="EMBL" id="CP019697">
    <property type="protein sequence ID" value="AQS50758.1"/>
    <property type="molecule type" value="Genomic_DNA"/>
</dbReference>
<accession>A0A1U9JYA5</accession>
<dbReference type="InterPro" id="IPR011335">
    <property type="entry name" value="Restrct_endonuc-II-like"/>
</dbReference>
<dbReference type="InterPro" id="IPR019080">
    <property type="entry name" value="YqaJ_viral_recombinase"/>
</dbReference>